<feature type="domain" description="Reverse transcriptase Ty1/copia-type" evidence="5">
    <location>
        <begin position="1306"/>
        <end position="1453"/>
    </location>
</feature>
<dbReference type="Pfam" id="PF07727">
    <property type="entry name" value="RVT_2"/>
    <property type="match status" value="1"/>
</dbReference>
<dbReference type="Pfam" id="PF13976">
    <property type="entry name" value="gag_pre-integrs"/>
    <property type="match status" value="1"/>
</dbReference>
<organism evidence="7 8">
    <name type="scientific">Tanacetum coccineum</name>
    <dbReference type="NCBI Taxonomy" id="301880"/>
    <lineage>
        <taxon>Eukaryota</taxon>
        <taxon>Viridiplantae</taxon>
        <taxon>Streptophyta</taxon>
        <taxon>Embryophyta</taxon>
        <taxon>Tracheophyta</taxon>
        <taxon>Spermatophyta</taxon>
        <taxon>Magnoliopsida</taxon>
        <taxon>eudicotyledons</taxon>
        <taxon>Gunneridae</taxon>
        <taxon>Pentapetalae</taxon>
        <taxon>asterids</taxon>
        <taxon>campanulids</taxon>
        <taxon>Asterales</taxon>
        <taxon>Asteraceae</taxon>
        <taxon>Asteroideae</taxon>
        <taxon>Anthemideae</taxon>
        <taxon>Anthemidinae</taxon>
        <taxon>Tanacetum</taxon>
    </lineage>
</organism>
<evidence type="ECO:0000256" key="2">
    <source>
        <dbReference type="ARBA" id="ARBA00022801"/>
    </source>
</evidence>
<evidence type="ECO:0000256" key="3">
    <source>
        <dbReference type="SAM" id="Coils"/>
    </source>
</evidence>
<keyword evidence="1" id="KW-0479">Metal-binding</keyword>
<name>A0ABQ5CLD3_9ASTR</name>
<comment type="caution">
    <text evidence="7">The sequence shown here is derived from an EMBL/GenBank/DDBJ whole genome shotgun (WGS) entry which is preliminary data.</text>
</comment>
<keyword evidence="3" id="KW-0175">Coiled coil</keyword>
<protein>
    <submittedName>
        <fullName evidence="7">Retrovirus-related pol polyprotein from transposon TNT 1-94</fullName>
    </submittedName>
</protein>
<dbReference type="SUPFAM" id="SSF53098">
    <property type="entry name" value="Ribonuclease H-like"/>
    <property type="match status" value="1"/>
</dbReference>
<evidence type="ECO:0000259" key="5">
    <source>
        <dbReference type="Pfam" id="PF07727"/>
    </source>
</evidence>
<keyword evidence="2" id="KW-0378">Hydrolase</keyword>
<dbReference type="InterPro" id="IPR036397">
    <property type="entry name" value="RNaseH_sf"/>
</dbReference>
<feature type="region of interest" description="Disordered" evidence="4">
    <location>
        <begin position="599"/>
        <end position="648"/>
    </location>
</feature>
<dbReference type="Gene3D" id="3.30.420.10">
    <property type="entry name" value="Ribonuclease H-like superfamily/Ribonuclease H"/>
    <property type="match status" value="1"/>
</dbReference>
<feature type="domain" description="GAG-pre-integrase" evidence="6">
    <location>
        <begin position="841"/>
        <end position="913"/>
    </location>
</feature>
<reference evidence="7" key="2">
    <citation type="submission" date="2022-01" db="EMBL/GenBank/DDBJ databases">
        <authorList>
            <person name="Yamashiro T."/>
            <person name="Shiraishi A."/>
            <person name="Satake H."/>
            <person name="Nakayama K."/>
        </authorList>
    </citation>
    <scope>NUCLEOTIDE SEQUENCE</scope>
</reference>
<reference evidence="7" key="1">
    <citation type="journal article" date="2022" name="Int. J. Mol. Sci.">
        <title>Draft Genome of Tanacetum Coccineum: Genomic Comparison of Closely Related Tanacetum-Family Plants.</title>
        <authorList>
            <person name="Yamashiro T."/>
            <person name="Shiraishi A."/>
            <person name="Nakayama K."/>
            <person name="Satake H."/>
        </authorList>
    </citation>
    <scope>NUCLEOTIDE SEQUENCE</scope>
</reference>
<dbReference type="InterPro" id="IPR013103">
    <property type="entry name" value="RVT_2"/>
</dbReference>
<dbReference type="InterPro" id="IPR043502">
    <property type="entry name" value="DNA/RNA_pol_sf"/>
</dbReference>
<feature type="region of interest" description="Disordered" evidence="4">
    <location>
        <begin position="1120"/>
        <end position="1142"/>
    </location>
</feature>
<dbReference type="InterPro" id="IPR039537">
    <property type="entry name" value="Retrotran_Ty1/copia-like"/>
</dbReference>
<accession>A0ABQ5CLD3</accession>
<feature type="compositionally biased region" description="Low complexity" evidence="4">
    <location>
        <begin position="608"/>
        <end position="619"/>
    </location>
</feature>
<evidence type="ECO:0000256" key="4">
    <source>
        <dbReference type="SAM" id="MobiDB-lite"/>
    </source>
</evidence>
<evidence type="ECO:0000259" key="6">
    <source>
        <dbReference type="Pfam" id="PF13976"/>
    </source>
</evidence>
<gene>
    <name evidence="7" type="ORF">Tco_0907789</name>
</gene>
<evidence type="ECO:0000313" key="7">
    <source>
        <dbReference type="EMBL" id="GJT27514.1"/>
    </source>
</evidence>
<dbReference type="EMBL" id="BQNB010014383">
    <property type="protein sequence ID" value="GJT27514.1"/>
    <property type="molecule type" value="Genomic_DNA"/>
</dbReference>
<keyword evidence="8" id="KW-1185">Reference proteome</keyword>
<sequence>MLHHISLYSMDLYQSQQYSNNQSSTPLLTTYPSNDYQSFIHHNVYSLLSSIPQLEYASSVNQQPEFSQPDSGLIVLVFQKGDDPIDAINHMMSFLTTVVTSCYPTTNNQLRNSSNPRQQAYRINDGRATFNQFREDTLLLLWVLQGLTLQEQVEAILGNKGLLFVTTAKGKATYPNSALNQRGNKMIHYPGIPEGQAIQTVITHNAAYQADDLMHMTLIVMTSSEQSNVVNHSETEITSDSNIIPYSQYVIESQQATFVEIDHLDNKSVNDTLTADLERYMQTVTLPKNDFKKEESRNIDREIAFEKRIKQLDNIKAQQLEPKLYDGNVIKNMSAIVILDSKETLMLAEEIHFEKRFVLQIKLSAEQAFWSQISMNSPEPTLSSRPTKVEVPKELPKVSMVNTSLKKLKHHLAGFDVVCLKLETKLQKDFIEKEIYDKLFKSYTILEIHCISLELDTQLNQEIFQRDNSFSNQSALSFDQLFELNELKAQSQEKDTVIKRLKERIKSLSGNMNEDKVKKDIEEIETINIELDHREEAAVLRDLVDHIKANYPLDHTLESALAVTPKNKDKRVRFTEPVTSSGNTITKTASTSNLVSNKPMLFSTGVKPSTSTSGSQPSGNTKKDKIYQTPSSTQKNKVEAHPRKVKSSLKNKDCVVAPKGTANVQHSKLNANSELKSIKCNGCILSDNHDLCVLEFINNVNARKKSKSVKKNPKRKVWKLTGQVFTNIGYIWRPTGRTFTIVGNACPLIRITITTEEPLRQPTVLENETHKPVVTLVYSRKPRKSKTNVPAIKSVSANKKEPSQSWGSIVFDVPSSSLDECRSSKLFSEGVDLLTGSRGNNLYTLSLGDMMASSPICLLSKASKTKSWLWNRHFSHLNFGAINHLARHGLVRCLPKLKFEKDHRCSACTMGKSKKKPHKPKSEDTNQEKLYLLHMDLCGPMRVASVNGKKYILVIVDDYSRFIWVKCLRSKDEAPDFIIKRNRTLIEAARTMLIHAKALLFLWAEAVATACYTQNRSIIRLCHGKTPYELLHDKPPDLSFFHVFAALCYPTNDSENLGLVPNPPPSTPFVPPSRTDWDILFQPLFDKLLTPPPTVDHPAPEVIAPIDEVVAPILAVSTGSPSSTIVDQDAPSPSNSQTTPETQPLVILNDVVEYNHDIEVEHMGNDPYFGIPIPKVPSDQSSSTDSIHTIVHPDHQISEHNRKWTKDHLLENIIGELAIPVSTRLQLHEQALFYYYDAFLTAVEPKTYKDALTQSCWIEAIQEELNEFERLELDELGGFQKNKARLVARGYRQEEGIDFEESFAPVYVSQPDGFVDLDNPNNVDKLKKALYGLKQAPRAWYDMLYLFLISQDFSKGSVDPTLFIRKEGKELLLVQVYVDDIIFAASTPELCDLFAKIMCSKFKMSMMGKISFFLGLQIFQNPRGIFINQSKYALESLKKYGFDSCDPVDTPMVEKSKLDEDKEGKAVDPSHYRGMIGTLLYLTASRPDLQFAICMCARYQARPTKKHLHAVKRIFWYLRGIVNRGLWYPKDSSIALTAFADVDHAGCQDTRRSTSGR</sequence>
<feature type="coiled-coil region" evidence="3">
    <location>
        <begin position="484"/>
        <end position="518"/>
    </location>
</feature>
<dbReference type="Proteomes" id="UP001151760">
    <property type="component" value="Unassembled WGS sequence"/>
</dbReference>
<dbReference type="InterPro" id="IPR025724">
    <property type="entry name" value="GAG-pre-integrase_dom"/>
</dbReference>
<evidence type="ECO:0000256" key="1">
    <source>
        <dbReference type="ARBA" id="ARBA00022723"/>
    </source>
</evidence>
<dbReference type="PANTHER" id="PTHR42648">
    <property type="entry name" value="TRANSPOSASE, PUTATIVE-RELATED"/>
    <property type="match status" value="1"/>
</dbReference>
<proteinExistence type="predicted"/>
<dbReference type="InterPro" id="IPR012337">
    <property type="entry name" value="RNaseH-like_sf"/>
</dbReference>
<dbReference type="PANTHER" id="PTHR42648:SF18">
    <property type="entry name" value="RETROTRANSPOSON, UNCLASSIFIED-LIKE PROTEIN"/>
    <property type="match status" value="1"/>
</dbReference>
<evidence type="ECO:0000313" key="8">
    <source>
        <dbReference type="Proteomes" id="UP001151760"/>
    </source>
</evidence>
<dbReference type="SUPFAM" id="SSF56672">
    <property type="entry name" value="DNA/RNA polymerases"/>
    <property type="match status" value="1"/>
</dbReference>